<dbReference type="InterPro" id="IPR006311">
    <property type="entry name" value="TAT_signal"/>
</dbReference>
<reference evidence="3 4" key="1">
    <citation type="journal article" date="2020" name="Syst. Appl. Microbiol.">
        <title>Alienimonas chondri sp. nov., a novel planctomycete isolated from the biofilm of the red alga Chondrus crispus.</title>
        <authorList>
            <person name="Vitorino I."/>
            <person name="Albuquerque L."/>
            <person name="Wiegand S."/>
            <person name="Kallscheuer N."/>
            <person name="da Costa M.S."/>
            <person name="Lobo-da-Cunha A."/>
            <person name="Jogler C."/>
            <person name="Lage O.M."/>
        </authorList>
    </citation>
    <scope>NUCLEOTIDE SEQUENCE [LARGE SCALE GENOMIC DNA]</scope>
    <source>
        <strain evidence="3 4">LzC2</strain>
    </source>
</reference>
<dbReference type="PROSITE" id="PS51318">
    <property type="entry name" value="TAT"/>
    <property type="match status" value="1"/>
</dbReference>
<dbReference type="InterPro" id="IPR000683">
    <property type="entry name" value="Gfo/Idh/MocA-like_OxRdtase_N"/>
</dbReference>
<dbReference type="InterPro" id="IPR036291">
    <property type="entry name" value="NAD(P)-bd_dom_sf"/>
</dbReference>
<feature type="domain" description="Gfo/Idh/MocA-like oxidoreductase N-terminal" evidence="1">
    <location>
        <begin position="42"/>
        <end position="159"/>
    </location>
</feature>
<dbReference type="PANTHER" id="PTHR43818:SF5">
    <property type="entry name" value="OXIDOREDUCTASE FAMILY PROTEIN"/>
    <property type="match status" value="1"/>
</dbReference>
<dbReference type="EC" id="1.1.1.18" evidence="3"/>
<evidence type="ECO:0000259" key="1">
    <source>
        <dbReference type="Pfam" id="PF01408"/>
    </source>
</evidence>
<evidence type="ECO:0000313" key="4">
    <source>
        <dbReference type="Proteomes" id="UP000609651"/>
    </source>
</evidence>
<dbReference type="NCBIfam" id="TIGR01409">
    <property type="entry name" value="TAT_signal_seq"/>
    <property type="match status" value="1"/>
</dbReference>
<protein>
    <submittedName>
        <fullName evidence="3">Inositol 2-dehydrogenase/D-chiro-inositol 3-dehydrogenase</fullName>
        <ecNumber evidence="3">1.1.1.18</ecNumber>
    </submittedName>
</protein>
<dbReference type="Pfam" id="PF19051">
    <property type="entry name" value="GFO_IDH_MocA_C2"/>
    <property type="match status" value="1"/>
</dbReference>
<evidence type="ECO:0000259" key="2">
    <source>
        <dbReference type="Pfam" id="PF19051"/>
    </source>
</evidence>
<dbReference type="Pfam" id="PF01408">
    <property type="entry name" value="GFO_IDH_MocA"/>
    <property type="match status" value="1"/>
</dbReference>
<accession>A0ABX1VBA4</accession>
<dbReference type="InterPro" id="IPR043906">
    <property type="entry name" value="Gfo/Idh/MocA_OxRdtase_bact_C"/>
</dbReference>
<dbReference type="InterPro" id="IPR050463">
    <property type="entry name" value="Gfo/Idh/MocA_oxidrdct_glycsds"/>
</dbReference>
<evidence type="ECO:0000313" key="3">
    <source>
        <dbReference type="EMBL" id="NNJ24964.1"/>
    </source>
</evidence>
<dbReference type="SUPFAM" id="SSF51735">
    <property type="entry name" value="NAD(P)-binding Rossmann-fold domains"/>
    <property type="match status" value="1"/>
</dbReference>
<keyword evidence="3" id="KW-0560">Oxidoreductase</keyword>
<gene>
    <name evidence="3" type="primary">iolG_8</name>
    <name evidence="3" type="ORF">LzC2_10260</name>
</gene>
<dbReference type="PANTHER" id="PTHR43818">
    <property type="entry name" value="BCDNA.GH03377"/>
    <property type="match status" value="1"/>
</dbReference>
<dbReference type="GO" id="GO:0050112">
    <property type="term" value="F:inositol 2-dehydrogenase (NAD+) activity"/>
    <property type="evidence" value="ECO:0007669"/>
    <property type="project" value="UniProtKB-EC"/>
</dbReference>
<dbReference type="Proteomes" id="UP000609651">
    <property type="component" value="Unassembled WGS sequence"/>
</dbReference>
<sequence length="494" mass="54076">MSGLKRRSFIQSAGAAGAAAALYGPQVASAKSRHAAANDEIGFGLIGAGGRGNQVIGGFHKLDGVNVVAVADPDIRRAKKTAESVDAENVYTDLRKLLEDPAVDAVVIATCNHWHCLAAVWAMQAGKDVYVEKPLSHSQWEGRQVVKAARKYDRVCQLGTQQRSDPMQAQIKDYLHNEKALGEIEYVQANRFGRRAEIGKRDTPLEIDKEVDYDLWLGPAQEEPIYRNSLHYDWHWDWNTGSGEMGNWGVHVLDDVRNVVFQDSVTLPTRVLATGGRVWWDDAGDTPNVHYTYFDTGKIPTIIALSNLPASPDSGKGQWASKAGRIVGGPSTGYAVKCEGGVYLGGRGFGQAYDSDGKKLRSFKGGDMTKLHFQNFLDAVRSRKNETLNAEIEVGHHSTGWCNLANVGYRVGREMSSQAGAASDVGFDTWPLVLDEMKTQLARFGVAPSDAVIASSPMLAHDPETEQFTGQHADVANRFLKREYRKGYVVPEIG</sequence>
<feature type="domain" description="Gfo/Idh/MocA-like oxidoreductase bacterial type C-terminal" evidence="2">
    <location>
        <begin position="204"/>
        <end position="299"/>
    </location>
</feature>
<dbReference type="Gene3D" id="3.40.50.720">
    <property type="entry name" value="NAD(P)-binding Rossmann-like Domain"/>
    <property type="match status" value="1"/>
</dbReference>
<organism evidence="3 4">
    <name type="scientific">Alienimonas chondri</name>
    <dbReference type="NCBI Taxonomy" id="2681879"/>
    <lineage>
        <taxon>Bacteria</taxon>
        <taxon>Pseudomonadati</taxon>
        <taxon>Planctomycetota</taxon>
        <taxon>Planctomycetia</taxon>
        <taxon>Planctomycetales</taxon>
        <taxon>Planctomycetaceae</taxon>
        <taxon>Alienimonas</taxon>
    </lineage>
</organism>
<dbReference type="SUPFAM" id="SSF55347">
    <property type="entry name" value="Glyceraldehyde-3-phosphate dehydrogenase-like, C-terminal domain"/>
    <property type="match status" value="1"/>
</dbReference>
<name>A0ABX1VBA4_9PLAN</name>
<dbReference type="Gene3D" id="3.30.360.10">
    <property type="entry name" value="Dihydrodipicolinate Reductase, domain 2"/>
    <property type="match status" value="1"/>
</dbReference>
<dbReference type="EMBL" id="WTPX01000021">
    <property type="protein sequence ID" value="NNJ24964.1"/>
    <property type="molecule type" value="Genomic_DNA"/>
</dbReference>
<comment type="caution">
    <text evidence="3">The sequence shown here is derived from an EMBL/GenBank/DDBJ whole genome shotgun (WGS) entry which is preliminary data.</text>
</comment>
<keyword evidence="4" id="KW-1185">Reference proteome</keyword>
<proteinExistence type="predicted"/>
<dbReference type="RefSeq" id="WP_171184465.1">
    <property type="nucleotide sequence ID" value="NZ_WTPX01000021.1"/>
</dbReference>
<dbReference type="InterPro" id="IPR019546">
    <property type="entry name" value="TAT_signal_bac_arc"/>
</dbReference>